<dbReference type="PANTHER" id="PTHR13371">
    <property type="entry name" value="GLYCINE-, GLUTAMATE-, THIENYLCYCLOHEXYLPIPERIDINE-BINDING PROTEIN"/>
    <property type="match status" value="1"/>
</dbReference>
<dbReference type="EMBL" id="RRYP01003025">
    <property type="protein sequence ID" value="TNV84214.1"/>
    <property type="molecule type" value="Genomic_DNA"/>
</dbReference>
<evidence type="ECO:0000256" key="1">
    <source>
        <dbReference type="SAM" id="MobiDB-lite"/>
    </source>
</evidence>
<comment type="caution">
    <text evidence="3">The sequence shown here is derived from an EMBL/GenBank/DDBJ whole genome shotgun (WGS) entry which is preliminary data.</text>
</comment>
<dbReference type="AlphaFoldDB" id="A0A8J8T6J8"/>
<feature type="region of interest" description="Disordered" evidence="1">
    <location>
        <begin position="799"/>
        <end position="921"/>
    </location>
</feature>
<dbReference type="PANTHER" id="PTHR13371:SF0">
    <property type="entry name" value="CENTROSOMAL PROTEIN OF 104 KDA"/>
    <property type="match status" value="1"/>
</dbReference>
<feature type="region of interest" description="Disordered" evidence="1">
    <location>
        <begin position="390"/>
        <end position="471"/>
    </location>
</feature>
<evidence type="ECO:0000259" key="2">
    <source>
        <dbReference type="SMART" id="SM01349"/>
    </source>
</evidence>
<evidence type="ECO:0000313" key="3">
    <source>
        <dbReference type="EMBL" id="TNV84214.1"/>
    </source>
</evidence>
<dbReference type="Pfam" id="PF21040">
    <property type="entry name" value="CEP104-like_TOG"/>
    <property type="match status" value="1"/>
</dbReference>
<feature type="compositionally biased region" description="Polar residues" evidence="1">
    <location>
        <begin position="830"/>
        <end position="857"/>
    </location>
</feature>
<dbReference type="InterPro" id="IPR011989">
    <property type="entry name" value="ARM-like"/>
</dbReference>
<feature type="compositionally biased region" description="Basic and acidic residues" evidence="1">
    <location>
        <begin position="420"/>
        <end position="435"/>
    </location>
</feature>
<dbReference type="InterPro" id="IPR052607">
    <property type="entry name" value="CEP104-like"/>
</dbReference>
<dbReference type="OrthoDB" id="25840at2759"/>
<dbReference type="InterPro" id="IPR034085">
    <property type="entry name" value="TOG"/>
</dbReference>
<dbReference type="InterPro" id="IPR016024">
    <property type="entry name" value="ARM-type_fold"/>
</dbReference>
<dbReference type="SMART" id="SM01349">
    <property type="entry name" value="TOG"/>
    <property type="match status" value="1"/>
</dbReference>
<dbReference type="SUPFAM" id="SSF48371">
    <property type="entry name" value="ARM repeat"/>
    <property type="match status" value="1"/>
</dbReference>
<protein>
    <recommendedName>
        <fullName evidence="2">TOG domain-containing protein</fullName>
    </recommendedName>
</protein>
<feature type="domain" description="TOG" evidence="2">
    <location>
        <begin position="496"/>
        <end position="755"/>
    </location>
</feature>
<feature type="compositionally biased region" description="Polar residues" evidence="1">
    <location>
        <begin position="800"/>
        <end position="821"/>
    </location>
</feature>
<sequence length="921" mass="104487">MIELNLELQIMLDPINDSTRHQFVSYASDKLRLQSLFTWVPFSVVGVSSELHGTSVEDLTRTDLAVNTTHTWECSRYCTFPQELVLRMNYRCEIAHLVLTAKEDRFIPEIDVLIGDGLSGSFLDVDYRRAGTGFNITSSAKQVDTLGIGSFIKIIFKRAPPKTNKNPCGQVGLSLIKVWGQPLGYFKGVVNEATPLYGQADLVDKVLIEMGLPISDDLVKWNHADVDAKSYTYAPVDEETRQTLIDMERQRNRAYKTQDYELLKNLVRDLKIVFEIGNDILKLKRELEISVGREDFDSAIEQRNKLRRLEIKRDQFDALYETSRYEDMIALPGLSDEQLRKMQEDEQAALHAKMLLEHQMTLQEQEERLRQQELDRLRMLEQQRTEDMLRMQKLQQQQMQQQNQMQIVDDEEEEEKRRKRAEEARLRKEKAEEKKRRLKETMANNNQESETERAERERNIRGGDPLEYNDGDADLEPYLKPHLASAGGNVEKLGLEALRRALNDGTLLVVGVKLWSALHSDTWRHREAASQAFLEFLNSPILPKYEGKSKKLFLAACDVAQQAMRDKLLQIYFIGLKMLQTAMKPPICGDDIPHKLILTTVKPFIQILKEKIEELNFRARDLSLEAMLNIFRHPAMDIKLLIDSIMDFVDKGGPAPDKAPWRIVLARCEILMYAIREFGINPRSWDWHVVFHKLVAPSLNNANPDVRLLAIEIVKIMYKIVGQEVRELVQEIGLKANLLQNIMKELNKTDGQGGAGTTKYMTGSIIEGAKGLEQIPEAQDEDAEAIRRSQMSLKGGATALANSASKTELQNVRKSSNSPTKDNVRASQDKVATSQELMRQSQNKNSSQEMLRQSKNNGEMLRASGGSQKDLSPSPVRASQTQLSPQKSGSNLNKSLNGGAQPPVSQKSGEKLGSAMAGSQK</sequence>
<evidence type="ECO:0000313" key="4">
    <source>
        <dbReference type="Proteomes" id="UP000785679"/>
    </source>
</evidence>
<proteinExistence type="predicted"/>
<dbReference type="Gene3D" id="1.25.10.10">
    <property type="entry name" value="Leucine-rich Repeat Variant"/>
    <property type="match status" value="1"/>
</dbReference>
<feature type="compositionally biased region" description="Basic and acidic residues" evidence="1">
    <location>
        <begin position="450"/>
        <end position="461"/>
    </location>
</feature>
<accession>A0A8J8T6J8</accession>
<gene>
    <name evidence="3" type="ORF">FGO68_gene5796</name>
</gene>
<feature type="compositionally biased region" description="Low complexity" evidence="1">
    <location>
        <begin position="391"/>
        <end position="406"/>
    </location>
</feature>
<name>A0A8J8T6J8_HALGN</name>
<dbReference type="Proteomes" id="UP000785679">
    <property type="component" value="Unassembled WGS sequence"/>
</dbReference>
<keyword evidence="4" id="KW-1185">Reference proteome</keyword>
<reference evidence="3" key="1">
    <citation type="submission" date="2019-06" db="EMBL/GenBank/DDBJ databases">
        <authorList>
            <person name="Zheng W."/>
        </authorList>
    </citation>
    <scope>NUCLEOTIDE SEQUENCE</scope>
    <source>
        <strain evidence="3">QDHG01</strain>
    </source>
</reference>
<organism evidence="3 4">
    <name type="scientific">Halteria grandinella</name>
    <dbReference type="NCBI Taxonomy" id="5974"/>
    <lineage>
        <taxon>Eukaryota</taxon>
        <taxon>Sar</taxon>
        <taxon>Alveolata</taxon>
        <taxon>Ciliophora</taxon>
        <taxon>Intramacronucleata</taxon>
        <taxon>Spirotrichea</taxon>
        <taxon>Stichotrichia</taxon>
        <taxon>Sporadotrichida</taxon>
        <taxon>Halteriidae</taxon>
        <taxon>Halteria</taxon>
    </lineage>
</organism>
<dbReference type="GO" id="GO:0005929">
    <property type="term" value="C:cilium"/>
    <property type="evidence" value="ECO:0007669"/>
    <property type="project" value="TreeGrafter"/>
</dbReference>
<feature type="compositionally biased region" description="Polar residues" evidence="1">
    <location>
        <begin position="865"/>
        <end position="907"/>
    </location>
</feature>